<gene>
    <name evidence="1" type="ORF">FKV68_12930</name>
</gene>
<dbReference type="EMBL" id="CP041238">
    <property type="protein sequence ID" value="QLL62278.1"/>
    <property type="molecule type" value="Genomic_DNA"/>
</dbReference>
<dbReference type="InterPro" id="IPR051082">
    <property type="entry name" value="Pentapeptide-BTB/POZ_domain"/>
</dbReference>
<dbReference type="PANTHER" id="PTHR14136:SF17">
    <property type="entry name" value="BTB_POZ DOMAIN-CONTAINING PROTEIN KCTD9"/>
    <property type="match status" value="1"/>
</dbReference>
<dbReference type="InterPro" id="IPR001646">
    <property type="entry name" value="5peptide_repeat"/>
</dbReference>
<protein>
    <submittedName>
        <fullName evidence="1">Pentapeptide repeat-containing protein</fullName>
    </submittedName>
</protein>
<sequence length="261" mass="27315">MYIAGKTLESSAGLISPTGGGRDRPAAAGRASRLVFAAAAFFLAVTASTFAGAADCKSSAGPETDWQDCNKRLLMLGGSNLEGGNLANTDFTLTDLRGATLRAANLEKATLMRASLAGAVADKANFTRVEAYRGNFSDISAEGASFVSSELQRTDFSRARLTGADFEKAELGRANFHEAVLTGTRFSMANLSRANLSGAVLEGPIDFDRAFLFLTRIEGLDLSAATGLKQEQVDLACGDTATKLPAGLSVPTKWPCPADDD</sequence>
<evidence type="ECO:0000313" key="2">
    <source>
        <dbReference type="Proteomes" id="UP000510721"/>
    </source>
</evidence>
<accession>A0A859QY48</accession>
<reference evidence="1 2" key="1">
    <citation type="submission" date="2019-06" db="EMBL/GenBank/DDBJ databases">
        <title>Complete genome sequence of Ensifer mexicanus ITTG R7 isolated from nodules of Acacia angustissima (Mill.) Kuntze.</title>
        <authorList>
            <person name="Rincon-Rosales R."/>
            <person name="Rogel M.A."/>
            <person name="Guerrero G."/>
            <person name="Rincon-Molina C.I."/>
            <person name="Lopez-Lopez A."/>
            <person name="Martinez-Romero E."/>
        </authorList>
    </citation>
    <scope>NUCLEOTIDE SEQUENCE [LARGE SCALE GENOMIC DNA]</scope>
    <source>
        <strain evidence="1 2">ITTG R7</strain>
    </source>
</reference>
<keyword evidence="2" id="KW-1185">Reference proteome</keyword>
<dbReference type="PANTHER" id="PTHR14136">
    <property type="entry name" value="BTB_POZ DOMAIN-CONTAINING PROTEIN KCTD9"/>
    <property type="match status" value="1"/>
</dbReference>
<dbReference type="SUPFAM" id="SSF141571">
    <property type="entry name" value="Pentapeptide repeat-like"/>
    <property type="match status" value="1"/>
</dbReference>
<name>A0A859QY48_9HYPH</name>
<dbReference type="Proteomes" id="UP000510721">
    <property type="component" value="Chromosome"/>
</dbReference>
<dbReference type="RefSeq" id="WP_180938186.1">
    <property type="nucleotide sequence ID" value="NZ_CP041238.1"/>
</dbReference>
<dbReference type="Gene3D" id="2.160.20.80">
    <property type="entry name" value="E3 ubiquitin-protein ligase SopA"/>
    <property type="match status" value="2"/>
</dbReference>
<dbReference type="AlphaFoldDB" id="A0A859QY48"/>
<dbReference type="Pfam" id="PF00805">
    <property type="entry name" value="Pentapeptide"/>
    <property type="match status" value="2"/>
</dbReference>
<proteinExistence type="predicted"/>
<dbReference type="KEGG" id="emx:FKV68_12930"/>
<organism evidence="1 2">
    <name type="scientific">Sinorhizobium mexicanum</name>
    <dbReference type="NCBI Taxonomy" id="375549"/>
    <lineage>
        <taxon>Bacteria</taxon>
        <taxon>Pseudomonadati</taxon>
        <taxon>Pseudomonadota</taxon>
        <taxon>Alphaproteobacteria</taxon>
        <taxon>Hyphomicrobiales</taxon>
        <taxon>Rhizobiaceae</taxon>
        <taxon>Sinorhizobium/Ensifer group</taxon>
        <taxon>Sinorhizobium</taxon>
    </lineage>
</organism>
<evidence type="ECO:0000313" key="1">
    <source>
        <dbReference type="EMBL" id="QLL62278.1"/>
    </source>
</evidence>